<evidence type="ECO:0000313" key="3">
    <source>
        <dbReference type="EMBL" id="BDS05533.1"/>
    </source>
</evidence>
<protein>
    <recommendedName>
        <fullName evidence="4">Zinc ribbon domain-containing protein</fullName>
    </recommendedName>
</protein>
<reference evidence="3" key="1">
    <citation type="submission" date="2024-07" db="EMBL/GenBank/DDBJ databases">
        <title>Complete genome sequence of Verrucomicrobiaceae bacterium NT6N.</title>
        <authorList>
            <person name="Huang C."/>
            <person name="Takami H."/>
            <person name="Hamasaki K."/>
        </authorList>
    </citation>
    <scope>NUCLEOTIDE SEQUENCE</scope>
    <source>
        <strain evidence="3">NT6N</strain>
    </source>
</reference>
<evidence type="ECO:0000256" key="2">
    <source>
        <dbReference type="SAM" id="Phobius"/>
    </source>
</evidence>
<organism evidence="3">
    <name type="scientific">Oceaniferula spumae</name>
    <dbReference type="NCBI Taxonomy" id="2979115"/>
    <lineage>
        <taxon>Bacteria</taxon>
        <taxon>Pseudomonadati</taxon>
        <taxon>Verrucomicrobiota</taxon>
        <taxon>Verrucomicrobiia</taxon>
        <taxon>Verrucomicrobiales</taxon>
        <taxon>Verrucomicrobiaceae</taxon>
        <taxon>Oceaniferula</taxon>
    </lineage>
</organism>
<gene>
    <name evidence="3" type="ORF">NT6N_05730</name>
</gene>
<dbReference type="KEGG" id="osu:NT6N_05730"/>
<evidence type="ECO:0008006" key="4">
    <source>
        <dbReference type="Google" id="ProtNLM"/>
    </source>
</evidence>
<sequence>MAKLTEGHFHCKNCDELFEAPIRKPEDQLCPSCGKPPTGESPLSEKSVSGMPSVANLATGHSSNPVKSGETQDARKIREATINADGKNSDRIKRTKRREKRSSKLLIMLGVWVLLMGLTVGLVNYFNPDEDETGNKPELTEALKKRQLEAEMKQAQAVIQQAAPECEEVITSFLNATSAASKAQFVYQGVKLTTVMNRYYQSNPSFSSTRSQVKLIRGELLKNTKHQTIGTICVNQQKETFEVIFVRVGNEWKIDWEALVRYDDRSWSLFPASSDGSEGEFRLYMRVRDSNKEFDEGEISIVFYKPDMYVKGEFRSVPSPAVRLPVDSELGLKIREMVSREDDMKTDAYGFTTSLFDKPRYHRVRVKLRLKKEDKEETFELLEILADHWYGDGVTESDSEISTTEKNE</sequence>
<feature type="transmembrane region" description="Helical" evidence="2">
    <location>
        <begin position="105"/>
        <end position="126"/>
    </location>
</feature>
<accession>A0AAT9FHW0</accession>
<dbReference type="AlphaFoldDB" id="A0AAT9FHW0"/>
<proteinExistence type="predicted"/>
<evidence type="ECO:0000256" key="1">
    <source>
        <dbReference type="SAM" id="MobiDB-lite"/>
    </source>
</evidence>
<keyword evidence="2" id="KW-0812">Transmembrane</keyword>
<keyword evidence="2" id="KW-0472">Membrane</keyword>
<dbReference type="EMBL" id="AP026866">
    <property type="protein sequence ID" value="BDS05533.1"/>
    <property type="molecule type" value="Genomic_DNA"/>
</dbReference>
<keyword evidence="2" id="KW-1133">Transmembrane helix</keyword>
<name>A0AAT9FHW0_9BACT</name>
<feature type="region of interest" description="Disordered" evidence="1">
    <location>
        <begin position="31"/>
        <end position="51"/>
    </location>
</feature>